<sequence length="229" mass="26025">MDLFITCSDRSAIDYDRHPSPTFISSPNVDSGSFLAQSRFDSNTILIKFSQKESEPADLLRSSSQRVEGLPLLLLPGGPFHWVTLVIHLLSGILATCPARCYFRFRAKVKAFVALVMPLIFRSRFDVDIKSMPSPCRDIKMPSKMHEQILLQQNDNINMKCHRKHQSQSLNTKQIMLHHFGSSTSTSECGTQTNIPTSETRHEPRRDDELLFFRIDGSSQGLVPRYDIV</sequence>
<evidence type="ECO:0000313" key="2">
    <source>
        <dbReference type="EMBL" id="GBP13537.1"/>
    </source>
</evidence>
<feature type="region of interest" description="Disordered" evidence="1">
    <location>
        <begin position="183"/>
        <end position="204"/>
    </location>
</feature>
<gene>
    <name evidence="2" type="ORF">EVAR_6888_1</name>
</gene>
<proteinExistence type="predicted"/>
<protein>
    <submittedName>
        <fullName evidence="2">Uncharacterized protein</fullName>
    </submittedName>
</protein>
<name>A0A4C1TJB7_EUMVA</name>
<keyword evidence="3" id="KW-1185">Reference proteome</keyword>
<evidence type="ECO:0000313" key="3">
    <source>
        <dbReference type="Proteomes" id="UP000299102"/>
    </source>
</evidence>
<organism evidence="2 3">
    <name type="scientific">Eumeta variegata</name>
    <name type="common">Bagworm moth</name>
    <name type="synonym">Eumeta japonica</name>
    <dbReference type="NCBI Taxonomy" id="151549"/>
    <lineage>
        <taxon>Eukaryota</taxon>
        <taxon>Metazoa</taxon>
        <taxon>Ecdysozoa</taxon>
        <taxon>Arthropoda</taxon>
        <taxon>Hexapoda</taxon>
        <taxon>Insecta</taxon>
        <taxon>Pterygota</taxon>
        <taxon>Neoptera</taxon>
        <taxon>Endopterygota</taxon>
        <taxon>Lepidoptera</taxon>
        <taxon>Glossata</taxon>
        <taxon>Ditrysia</taxon>
        <taxon>Tineoidea</taxon>
        <taxon>Psychidae</taxon>
        <taxon>Oiketicinae</taxon>
        <taxon>Eumeta</taxon>
    </lineage>
</organism>
<dbReference type="AlphaFoldDB" id="A0A4C1TJB7"/>
<evidence type="ECO:0000256" key="1">
    <source>
        <dbReference type="SAM" id="MobiDB-lite"/>
    </source>
</evidence>
<accession>A0A4C1TJB7</accession>
<dbReference type="Proteomes" id="UP000299102">
    <property type="component" value="Unassembled WGS sequence"/>
</dbReference>
<comment type="caution">
    <text evidence="2">The sequence shown here is derived from an EMBL/GenBank/DDBJ whole genome shotgun (WGS) entry which is preliminary data.</text>
</comment>
<dbReference type="EMBL" id="BGZK01000058">
    <property type="protein sequence ID" value="GBP13537.1"/>
    <property type="molecule type" value="Genomic_DNA"/>
</dbReference>
<reference evidence="2 3" key="1">
    <citation type="journal article" date="2019" name="Commun. Biol.">
        <title>The bagworm genome reveals a unique fibroin gene that provides high tensile strength.</title>
        <authorList>
            <person name="Kono N."/>
            <person name="Nakamura H."/>
            <person name="Ohtoshi R."/>
            <person name="Tomita M."/>
            <person name="Numata K."/>
            <person name="Arakawa K."/>
        </authorList>
    </citation>
    <scope>NUCLEOTIDE SEQUENCE [LARGE SCALE GENOMIC DNA]</scope>
</reference>
<feature type="compositionally biased region" description="Polar residues" evidence="1">
    <location>
        <begin position="183"/>
        <end position="198"/>
    </location>
</feature>